<evidence type="ECO:0000313" key="3">
    <source>
        <dbReference type="EMBL" id="OHE96289.1"/>
    </source>
</evidence>
<keyword evidence="1" id="KW-0175">Coiled coil</keyword>
<dbReference type="OrthoDB" id="4827525at2759"/>
<dbReference type="Proteomes" id="UP000176998">
    <property type="component" value="Unassembled WGS sequence"/>
</dbReference>
<feature type="compositionally biased region" description="Polar residues" evidence="2">
    <location>
        <begin position="1"/>
        <end position="14"/>
    </location>
</feature>
<organism evidence="3 4">
    <name type="scientific">Colletotrichum orchidophilum</name>
    <dbReference type="NCBI Taxonomy" id="1209926"/>
    <lineage>
        <taxon>Eukaryota</taxon>
        <taxon>Fungi</taxon>
        <taxon>Dikarya</taxon>
        <taxon>Ascomycota</taxon>
        <taxon>Pezizomycotina</taxon>
        <taxon>Sordariomycetes</taxon>
        <taxon>Hypocreomycetidae</taxon>
        <taxon>Glomerellales</taxon>
        <taxon>Glomerellaceae</taxon>
        <taxon>Colletotrichum</taxon>
    </lineage>
</organism>
<comment type="caution">
    <text evidence="3">The sequence shown here is derived from an EMBL/GenBank/DDBJ whole genome shotgun (WGS) entry which is preliminary data.</text>
</comment>
<proteinExistence type="predicted"/>
<sequence>MSSARNGRQSNSATIEPADASASTVRFSAHQLKVIDTCLRPTGFDFRTFAPGPIAETEWDALKLLHLDLTLPTADPSMTSTTSRLSTIIYAAAQCVEESNGSDRDEGFWKKVKDILADDETFREGLVSDFMKLDNILYRYYSAWVSFKDRNPGMSRRLIQQPFTASAESRAIHQLHRAMAGYRACQKEIDLPYTEGYDKGKRDAERIHKTKLHEMKAQRLKEEADMFALNRTTMDRNRQVAQENTRIIKECEELAAEISELRKLNKELNDLYEASQKQMAADRLERSTGELHYTFASQGQTDHEVVDLTI</sequence>
<dbReference type="AlphaFoldDB" id="A0A1G4B4E0"/>
<keyword evidence="4" id="KW-1185">Reference proteome</keyword>
<feature type="coiled-coil region" evidence="1">
    <location>
        <begin position="237"/>
        <end position="281"/>
    </location>
</feature>
<dbReference type="EMBL" id="MJBS01000071">
    <property type="protein sequence ID" value="OHE96289.1"/>
    <property type="molecule type" value="Genomic_DNA"/>
</dbReference>
<evidence type="ECO:0000313" key="4">
    <source>
        <dbReference type="Proteomes" id="UP000176998"/>
    </source>
</evidence>
<evidence type="ECO:0000256" key="2">
    <source>
        <dbReference type="SAM" id="MobiDB-lite"/>
    </source>
</evidence>
<name>A0A1G4B4E0_9PEZI</name>
<dbReference type="GeneID" id="34561502"/>
<gene>
    <name evidence="3" type="ORF">CORC01_08361</name>
</gene>
<evidence type="ECO:0000256" key="1">
    <source>
        <dbReference type="SAM" id="Coils"/>
    </source>
</evidence>
<feature type="region of interest" description="Disordered" evidence="2">
    <location>
        <begin position="1"/>
        <end position="20"/>
    </location>
</feature>
<reference evidence="3 4" key="1">
    <citation type="submission" date="2016-09" db="EMBL/GenBank/DDBJ databases">
        <authorList>
            <person name="Capua I."/>
            <person name="De Benedictis P."/>
            <person name="Joannis T."/>
            <person name="Lombin L.H."/>
            <person name="Cattoli G."/>
        </authorList>
    </citation>
    <scope>NUCLEOTIDE SEQUENCE [LARGE SCALE GENOMIC DNA]</scope>
    <source>
        <strain evidence="3 4">IMI 309357</strain>
    </source>
</reference>
<protein>
    <submittedName>
        <fullName evidence="3">Uncharacterized protein</fullName>
    </submittedName>
</protein>
<dbReference type="RefSeq" id="XP_022473449.1">
    <property type="nucleotide sequence ID" value="XM_022619992.1"/>
</dbReference>
<accession>A0A1G4B4E0</accession>